<dbReference type="SUPFAM" id="SSF82171">
    <property type="entry name" value="DPP6 N-terminal domain-like"/>
    <property type="match status" value="1"/>
</dbReference>
<dbReference type="InterPro" id="IPR011659">
    <property type="entry name" value="WD40"/>
</dbReference>
<sequence length="793" mass="87969">MVTTHDASNYWRAKACFAFAKLLVNYVFTLYRDSLSLPAGGASKQGSIAAFATYRPPLPWDIFSCPIPPSSDNDELQLADGISYNYNCRPIPVMALKALVAKKPDLASECGATTDDVEQGRAIGLVFVSERDNGLETLHVALRCNDRVKVLSLAEIYGVDTFGGVRMEDSGCFGGGLTPDSDPSIVYVSTKKAVEKRRTPWTVVYRTNLRTGETEQLTPDGQYDLSPAVSPSGNKVAVASFRGNTWTGEIELLKTSIVVMNVDRKVHGGKLQRSNPIAENGGWPSWGSDSVIFFHRGICMVDPANGRVTTHWGVFRYDITTNQIVRVTPEALDAMTPAAISETKVAVATIRQRAKQLTDQREELQYRHIEIFDLAMPEQPSVKITKNIFPKADYYNPFILDGGCRIGYHRVRKDEMIHQDGKNCTPRNFEKLQSPNEDIELFRVSGSVVCPAISPDGSKLAFLDSEFKAVWLADKQGKREANSIISATWNNNPEKDILYVCVGSSFNSCSTLEIYAIFHASGTGGQQRKQRLTDGGFNNAFPSSNPDGTKIVFRSTRDHTTDAFRYKNLYIMEDAEAGEYEDAVVTRLTDGAWTDTHCQWSPRGNWIVFSSTRDKPAMAPMLDNGIDLGHYAVYLVNTTDPTVVVRVVTSAEPTRGASSISGHINHPVFSPDGRSIAFTADLAAVSVEPISLPVFLHPVRPYGDIFYVEIDPNDIMKNKDIKKFHRVTHSRHEYATSVWTKVSTHELNAQWNMLLMGTDAKTANYKPACPYVHHDGGEGWYMTGHIIVPRRCC</sequence>
<evidence type="ECO:0000313" key="2">
    <source>
        <dbReference type="Proteomes" id="UP001054889"/>
    </source>
</evidence>
<dbReference type="AlphaFoldDB" id="A0AAV5DRV3"/>
<comment type="caution">
    <text evidence="1">The sequence shown here is derived from an EMBL/GenBank/DDBJ whole genome shotgun (WGS) entry which is preliminary data.</text>
</comment>
<dbReference type="InterPro" id="IPR011042">
    <property type="entry name" value="6-blade_b-propeller_TolB-like"/>
</dbReference>
<dbReference type="Proteomes" id="UP001054889">
    <property type="component" value="Unassembled WGS sequence"/>
</dbReference>
<name>A0AAV5DRV3_ELECO</name>
<dbReference type="PANTHER" id="PTHR32161:SF26">
    <property type="entry name" value="OS03G0403400 PROTEIN"/>
    <property type="match status" value="1"/>
</dbReference>
<accession>A0AAV5DRV3</accession>
<reference evidence="1" key="1">
    <citation type="journal article" date="2018" name="DNA Res.">
        <title>Multiple hybrid de novo genome assembly of finger millet, an orphan allotetraploid crop.</title>
        <authorList>
            <person name="Hatakeyama M."/>
            <person name="Aluri S."/>
            <person name="Balachadran M.T."/>
            <person name="Sivarajan S.R."/>
            <person name="Patrignani A."/>
            <person name="Gruter S."/>
            <person name="Poveda L."/>
            <person name="Shimizu-Inatsugi R."/>
            <person name="Baeten J."/>
            <person name="Francoijs K.J."/>
            <person name="Nataraja K.N."/>
            <person name="Reddy Y.A.N."/>
            <person name="Phadnis S."/>
            <person name="Ravikumar R.L."/>
            <person name="Schlapbach R."/>
            <person name="Sreeman S.M."/>
            <person name="Shimizu K.K."/>
        </authorList>
    </citation>
    <scope>NUCLEOTIDE SEQUENCE</scope>
</reference>
<evidence type="ECO:0000313" key="1">
    <source>
        <dbReference type="EMBL" id="GJN13232.1"/>
    </source>
</evidence>
<protein>
    <submittedName>
        <fullName evidence="1">Uncharacterized protein</fullName>
    </submittedName>
</protein>
<reference evidence="1" key="2">
    <citation type="submission" date="2021-12" db="EMBL/GenBank/DDBJ databases">
        <title>Resequencing data analysis of finger millet.</title>
        <authorList>
            <person name="Hatakeyama M."/>
            <person name="Aluri S."/>
            <person name="Balachadran M.T."/>
            <person name="Sivarajan S.R."/>
            <person name="Poveda L."/>
            <person name="Shimizu-Inatsugi R."/>
            <person name="Schlapbach R."/>
            <person name="Sreeman S.M."/>
            <person name="Shimizu K.K."/>
        </authorList>
    </citation>
    <scope>NUCLEOTIDE SEQUENCE</scope>
</reference>
<dbReference type="PANTHER" id="PTHR32161">
    <property type="entry name" value="DPP6 N-TERMINAL DOMAIN-LIKE PROTEIN"/>
    <property type="match status" value="1"/>
</dbReference>
<keyword evidence="2" id="KW-1185">Reference proteome</keyword>
<dbReference type="EMBL" id="BQKI01000047">
    <property type="protein sequence ID" value="GJN13232.1"/>
    <property type="molecule type" value="Genomic_DNA"/>
</dbReference>
<proteinExistence type="predicted"/>
<gene>
    <name evidence="1" type="primary">ga31579</name>
    <name evidence="1" type="ORF">PR202_ga31579</name>
</gene>
<dbReference type="Gene3D" id="2.120.10.30">
    <property type="entry name" value="TolB, C-terminal domain"/>
    <property type="match status" value="2"/>
</dbReference>
<dbReference type="Pfam" id="PF07676">
    <property type="entry name" value="PD40"/>
    <property type="match status" value="4"/>
</dbReference>
<organism evidence="1 2">
    <name type="scientific">Eleusine coracana subsp. coracana</name>
    <dbReference type="NCBI Taxonomy" id="191504"/>
    <lineage>
        <taxon>Eukaryota</taxon>
        <taxon>Viridiplantae</taxon>
        <taxon>Streptophyta</taxon>
        <taxon>Embryophyta</taxon>
        <taxon>Tracheophyta</taxon>
        <taxon>Spermatophyta</taxon>
        <taxon>Magnoliopsida</taxon>
        <taxon>Liliopsida</taxon>
        <taxon>Poales</taxon>
        <taxon>Poaceae</taxon>
        <taxon>PACMAD clade</taxon>
        <taxon>Chloridoideae</taxon>
        <taxon>Cynodonteae</taxon>
        <taxon>Eleusininae</taxon>
        <taxon>Eleusine</taxon>
    </lineage>
</organism>